<dbReference type="PROSITE" id="PS50181">
    <property type="entry name" value="FBOX"/>
    <property type="match status" value="1"/>
</dbReference>
<dbReference type="PANTHER" id="PTHR31672:SF13">
    <property type="entry name" value="F-BOX PROTEIN CPR30-LIKE"/>
    <property type="match status" value="1"/>
</dbReference>
<dbReference type="Proteomes" id="UP000237105">
    <property type="component" value="Unassembled WGS sequence"/>
</dbReference>
<protein>
    <submittedName>
        <fullName evidence="2">F-box domain containing protein</fullName>
    </submittedName>
</protein>
<evidence type="ECO:0000313" key="3">
    <source>
        <dbReference type="Proteomes" id="UP000237105"/>
    </source>
</evidence>
<reference evidence="3" key="1">
    <citation type="submission" date="2016-06" db="EMBL/GenBank/DDBJ databases">
        <title>Parallel loss of symbiosis genes in relatives of nitrogen-fixing non-legume Parasponia.</title>
        <authorList>
            <person name="Van Velzen R."/>
            <person name="Holmer R."/>
            <person name="Bu F."/>
            <person name="Rutten L."/>
            <person name="Van Zeijl A."/>
            <person name="Liu W."/>
            <person name="Santuari L."/>
            <person name="Cao Q."/>
            <person name="Sharma T."/>
            <person name="Shen D."/>
            <person name="Roswanjaya Y."/>
            <person name="Wardhani T."/>
            <person name="Kalhor M.S."/>
            <person name="Jansen J."/>
            <person name="Van den Hoogen J."/>
            <person name="Gungor B."/>
            <person name="Hartog M."/>
            <person name="Hontelez J."/>
            <person name="Verver J."/>
            <person name="Yang W.-C."/>
            <person name="Schijlen E."/>
            <person name="Repin R."/>
            <person name="Schilthuizen M."/>
            <person name="Schranz E."/>
            <person name="Heidstra R."/>
            <person name="Miyata K."/>
            <person name="Fedorova E."/>
            <person name="Kohlen W."/>
            <person name="Bisseling T."/>
            <person name="Smit S."/>
            <person name="Geurts R."/>
        </authorList>
    </citation>
    <scope>NUCLEOTIDE SEQUENCE [LARGE SCALE GENOMIC DNA]</scope>
    <source>
        <strain evidence="3">cv. WU1-14</strain>
    </source>
</reference>
<evidence type="ECO:0000259" key="1">
    <source>
        <dbReference type="PROSITE" id="PS50181"/>
    </source>
</evidence>
<dbReference type="AlphaFoldDB" id="A0A2P5DVC8"/>
<dbReference type="InterPro" id="IPR001810">
    <property type="entry name" value="F-box_dom"/>
</dbReference>
<proteinExistence type="predicted"/>
<dbReference type="Gene3D" id="1.20.1280.50">
    <property type="match status" value="1"/>
</dbReference>
<dbReference type="OrthoDB" id="1023042at2759"/>
<feature type="domain" description="F-box" evidence="1">
    <location>
        <begin position="72"/>
        <end position="119"/>
    </location>
</feature>
<dbReference type="CDD" id="cd22157">
    <property type="entry name" value="F-box_AtFBW1-like"/>
    <property type="match status" value="1"/>
</dbReference>
<evidence type="ECO:0000313" key="2">
    <source>
        <dbReference type="EMBL" id="PON77230.1"/>
    </source>
</evidence>
<name>A0A2P5DVC8_PARAD</name>
<organism evidence="2 3">
    <name type="scientific">Parasponia andersonii</name>
    <name type="common">Sponia andersonii</name>
    <dbReference type="NCBI Taxonomy" id="3476"/>
    <lineage>
        <taxon>Eukaryota</taxon>
        <taxon>Viridiplantae</taxon>
        <taxon>Streptophyta</taxon>
        <taxon>Embryophyta</taxon>
        <taxon>Tracheophyta</taxon>
        <taxon>Spermatophyta</taxon>
        <taxon>Magnoliopsida</taxon>
        <taxon>eudicotyledons</taxon>
        <taxon>Gunneridae</taxon>
        <taxon>Pentapetalae</taxon>
        <taxon>rosids</taxon>
        <taxon>fabids</taxon>
        <taxon>Rosales</taxon>
        <taxon>Cannabaceae</taxon>
        <taxon>Parasponia</taxon>
    </lineage>
</organism>
<dbReference type="PANTHER" id="PTHR31672">
    <property type="entry name" value="BNACNNG10540D PROTEIN"/>
    <property type="match status" value="1"/>
</dbReference>
<dbReference type="EMBL" id="JXTB01000014">
    <property type="protein sequence ID" value="PON77230.1"/>
    <property type="molecule type" value="Genomic_DNA"/>
</dbReference>
<comment type="caution">
    <text evidence="2">The sequence shown here is derived from an EMBL/GenBank/DDBJ whole genome shotgun (WGS) entry which is preliminary data.</text>
</comment>
<accession>A0A2P5DVC8</accession>
<dbReference type="Pfam" id="PF00646">
    <property type="entry name" value="F-box"/>
    <property type="match status" value="1"/>
</dbReference>
<dbReference type="InterPro" id="IPR036047">
    <property type="entry name" value="F-box-like_dom_sf"/>
</dbReference>
<dbReference type="InterPro" id="IPR050796">
    <property type="entry name" value="SCF_F-box_component"/>
</dbReference>
<gene>
    <name evidence="2" type="ORF">PanWU01x14_028490</name>
</gene>
<keyword evidence="3" id="KW-1185">Reference proteome</keyword>
<sequence length="265" mass="30001">MHFLADKVAVSFAWYEEKNNRLLYHYEQSEGSSFQISAKSTLVSLPFHPQNVCGNYNKLNILLLSNGSLMDSGVTCKLPCDIIEEIPLRLDAKSLIRCSCVCKSWLSLISHPSFKIRHLEHQIPGVLLHLDTPLDNLGRFSFHSSESFDQIWSPICPIDMFNSSSWCLVGSQNGEPLTNDFKVVVVASRRQYNCVNFCKRGNQVGVYSFRSDSWKTIEMPGIFSNPSAITHPHPRRMNSVLLMALFIGCSSTEENHKKYCYSLLG</sequence>
<dbReference type="SUPFAM" id="SSF81383">
    <property type="entry name" value="F-box domain"/>
    <property type="match status" value="1"/>
</dbReference>
<dbReference type="SMART" id="SM00256">
    <property type="entry name" value="FBOX"/>
    <property type="match status" value="1"/>
</dbReference>